<keyword evidence="2" id="KW-0812">Transmembrane</keyword>
<keyword evidence="2" id="KW-0472">Membrane</keyword>
<evidence type="ECO:0000259" key="3">
    <source>
        <dbReference type="Pfam" id="PF01266"/>
    </source>
</evidence>
<feature type="transmembrane region" description="Helical" evidence="2">
    <location>
        <begin position="20"/>
        <end position="39"/>
    </location>
</feature>
<dbReference type="Pfam" id="PF01266">
    <property type="entry name" value="DAO"/>
    <property type="match status" value="1"/>
</dbReference>
<evidence type="ECO:0000313" key="5">
    <source>
        <dbReference type="Proteomes" id="UP001500457"/>
    </source>
</evidence>
<dbReference type="Proteomes" id="UP001500457">
    <property type="component" value="Unassembled WGS sequence"/>
</dbReference>
<dbReference type="PRINTS" id="PR00420">
    <property type="entry name" value="RNGMNOXGNASE"/>
</dbReference>
<proteinExistence type="predicted"/>
<dbReference type="InterPro" id="IPR006076">
    <property type="entry name" value="FAD-dep_OxRdtase"/>
</dbReference>
<evidence type="ECO:0000256" key="1">
    <source>
        <dbReference type="SAM" id="MobiDB-lite"/>
    </source>
</evidence>
<dbReference type="InterPro" id="IPR036188">
    <property type="entry name" value="FAD/NAD-bd_sf"/>
</dbReference>
<dbReference type="Gene3D" id="3.50.50.60">
    <property type="entry name" value="FAD/NAD(P)-binding domain"/>
    <property type="match status" value="2"/>
</dbReference>
<name>A0ABP9EWG6_9PSEU</name>
<accession>A0ABP9EWG6</accession>
<dbReference type="PANTHER" id="PTHR43876:SF7">
    <property type="entry name" value="UBIQUINONE BIOSYNTHESIS MONOOXYGENASE COQ6, MITOCHONDRIAL"/>
    <property type="match status" value="1"/>
</dbReference>
<dbReference type="SUPFAM" id="SSF51905">
    <property type="entry name" value="FAD/NAD(P)-binding domain"/>
    <property type="match status" value="1"/>
</dbReference>
<dbReference type="InterPro" id="IPR051205">
    <property type="entry name" value="UbiH/COQ6_monooxygenase"/>
</dbReference>
<dbReference type="EMBL" id="BAABHQ010000016">
    <property type="protein sequence ID" value="GAA4888289.1"/>
    <property type="molecule type" value="Genomic_DNA"/>
</dbReference>
<evidence type="ECO:0000256" key="2">
    <source>
        <dbReference type="SAM" id="Phobius"/>
    </source>
</evidence>
<gene>
    <name evidence="4" type="ORF">GCM10023203_46650</name>
</gene>
<feature type="domain" description="FAD dependent oxidoreductase" evidence="3">
    <location>
        <begin position="21"/>
        <end position="65"/>
    </location>
</feature>
<feature type="region of interest" description="Disordered" evidence="1">
    <location>
        <begin position="458"/>
        <end position="482"/>
    </location>
</feature>
<protein>
    <submittedName>
        <fullName evidence="4">FAD-dependent oxidoreductase</fullName>
    </submittedName>
</protein>
<sequence>MPDPDATPAGPAEARAMDDGHVVVCGAGVVGLALAMMLAGDGRRVTVLESDPAPAPDAAAAAWSAWSRRGVAQFHQPHCVFPRFRHICDEGLPGVTDALLGVGCRAFDPLDASPPSLGDHAPRPDDGRLRWVTGRRPVLEAVLAQRAEHQPMLTVRRGVRVTGLLDGPRVLEGVPHVAGVITDRGERLRADLVVDAMGRRTPADAWLADLGAVPPERVAEDSGFAYYTRYFSGPLPEWQSGPLTPYGTVTVLTLPSDNDTWSVTVFGSSGDVPVKELRRPDCFDRVLHGFPLQAHWVDAPAEPGVEVMAGVLDRTRSLVVDGSPVVTGFTAVGDAWACTNPSAGKGISVGLMHAELLRDVLRVHPDEPTAFAAAFHELGDDRVAPYVRNQLRADRARVAEMDALRRGEAPPAPDPDVAAFAAAAMEDPEVFRALLEVLTCLALPSEVLARPHIGAAVARRRGQAPEPPPGPDRTELLDLIAG</sequence>
<keyword evidence="5" id="KW-1185">Reference proteome</keyword>
<dbReference type="PANTHER" id="PTHR43876">
    <property type="entry name" value="UBIQUINONE BIOSYNTHESIS MONOOXYGENASE COQ6, MITOCHONDRIAL"/>
    <property type="match status" value="1"/>
</dbReference>
<keyword evidence="2" id="KW-1133">Transmembrane helix</keyword>
<reference evidence="5" key="1">
    <citation type="journal article" date="2019" name="Int. J. Syst. Evol. Microbiol.">
        <title>The Global Catalogue of Microorganisms (GCM) 10K type strain sequencing project: providing services to taxonomists for standard genome sequencing and annotation.</title>
        <authorList>
            <consortium name="The Broad Institute Genomics Platform"/>
            <consortium name="The Broad Institute Genome Sequencing Center for Infectious Disease"/>
            <person name="Wu L."/>
            <person name="Ma J."/>
        </authorList>
    </citation>
    <scope>NUCLEOTIDE SEQUENCE [LARGE SCALE GENOMIC DNA]</scope>
    <source>
        <strain evidence="5">JCM 17983</strain>
    </source>
</reference>
<dbReference type="Gene3D" id="3.30.9.100">
    <property type="match status" value="1"/>
</dbReference>
<evidence type="ECO:0000313" key="4">
    <source>
        <dbReference type="EMBL" id="GAA4888289.1"/>
    </source>
</evidence>
<organism evidence="4 5">
    <name type="scientific">Actinomycetospora straminea</name>
    <dbReference type="NCBI Taxonomy" id="663607"/>
    <lineage>
        <taxon>Bacteria</taxon>
        <taxon>Bacillati</taxon>
        <taxon>Actinomycetota</taxon>
        <taxon>Actinomycetes</taxon>
        <taxon>Pseudonocardiales</taxon>
        <taxon>Pseudonocardiaceae</taxon>
        <taxon>Actinomycetospora</taxon>
    </lineage>
</organism>
<comment type="caution">
    <text evidence="4">The sequence shown here is derived from an EMBL/GenBank/DDBJ whole genome shotgun (WGS) entry which is preliminary data.</text>
</comment>